<dbReference type="InterPro" id="IPR004358">
    <property type="entry name" value="Sig_transdc_His_kin-like_C"/>
</dbReference>
<dbReference type="InterPro" id="IPR036890">
    <property type="entry name" value="HATPase_C_sf"/>
</dbReference>
<keyword evidence="7" id="KW-0472">Membrane</keyword>
<keyword evidence="4" id="KW-0808">Transferase</keyword>
<feature type="coiled-coil region" evidence="6">
    <location>
        <begin position="213"/>
        <end position="240"/>
    </location>
</feature>
<reference evidence="9 10" key="1">
    <citation type="journal article" date="2019" name="Int. J. Syst. Evol. Microbiol.">
        <title>The Global Catalogue of Microorganisms (GCM) 10K type strain sequencing project: providing services to taxonomists for standard genome sequencing and annotation.</title>
        <authorList>
            <consortium name="The Broad Institute Genomics Platform"/>
            <consortium name="The Broad Institute Genome Sequencing Center for Infectious Disease"/>
            <person name="Wu L."/>
            <person name="Ma J."/>
        </authorList>
    </citation>
    <scope>NUCLEOTIDE SEQUENCE [LARGE SCALE GENOMIC DNA]</scope>
    <source>
        <strain evidence="9 10">JCM 15896</strain>
    </source>
</reference>
<dbReference type="Pfam" id="PF05227">
    <property type="entry name" value="CHASE3"/>
    <property type="match status" value="1"/>
</dbReference>
<dbReference type="EMBL" id="BAAAFD010000011">
    <property type="protein sequence ID" value="GAA0859232.1"/>
    <property type="molecule type" value="Genomic_DNA"/>
</dbReference>
<evidence type="ECO:0000259" key="8">
    <source>
        <dbReference type="PROSITE" id="PS50109"/>
    </source>
</evidence>
<evidence type="ECO:0000313" key="10">
    <source>
        <dbReference type="Proteomes" id="UP001500359"/>
    </source>
</evidence>
<dbReference type="InterPro" id="IPR003661">
    <property type="entry name" value="HisK_dim/P_dom"/>
</dbReference>
<feature type="transmembrane region" description="Helical" evidence="7">
    <location>
        <begin position="188"/>
        <end position="209"/>
    </location>
</feature>
<gene>
    <name evidence="9" type="ORF">GCM10009114_31910</name>
</gene>
<dbReference type="InterPro" id="IPR003594">
    <property type="entry name" value="HATPase_dom"/>
</dbReference>
<dbReference type="Gene3D" id="3.30.565.10">
    <property type="entry name" value="Histidine kinase-like ATPase, C-terminal domain"/>
    <property type="match status" value="1"/>
</dbReference>
<dbReference type="PANTHER" id="PTHR43304:SF1">
    <property type="entry name" value="PAC DOMAIN-CONTAINING PROTEIN"/>
    <property type="match status" value="1"/>
</dbReference>
<comment type="catalytic activity">
    <reaction evidence="1">
        <text>ATP + protein L-histidine = ADP + protein N-phospho-L-histidine.</text>
        <dbReference type="EC" id="2.7.13.3"/>
    </reaction>
</comment>
<dbReference type="EC" id="2.7.13.3" evidence="2"/>
<evidence type="ECO:0000256" key="6">
    <source>
        <dbReference type="SAM" id="Coils"/>
    </source>
</evidence>
<dbReference type="Pfam" id="PF02518">
    <property type="entry name" value="HATPase_c"/>
    <property type="match status" value="1"/>
</dbReference>
<dbReference type="InterPro" id="IPR007891">
    <property type="entry name" value="CHASE3"/>
</dbReference>
<dbReference type="InterPro" id="IPR036097">
    <property type="entry name" value="HisK_dim/P_sf"/>
</dbReference>
<dbReference type="InterPro" id="IPR052162">
    <property type="entry name" value="Sensor_kinase/Photoreceptor"/>
</dbReference>
<dbReference type="SMART" id="SM00388">
    <property type="entry name" value="HisKA"/>
    <property type="match status" value="1"/>
</dbReference>
<feature type="transmembrane region" description="Helical" evidence="7">
    <location>
        <begin position="12"/>
        <end position="33"/>
    </location>
</feature>
<evidence type="ECO:0000256" key="4">
    <source>
        <dbReference type="ARBA" id="ARBA00022679"/>
    </source>
</evidence>
<organism evidence="9 10">
    <name type="scientific">Aliiglaciecola litoralis</name>
    <dbReference type="NCBI Taxonomy" id="582857"/>
    <lineage>
        <taxon>Bacteria</taxon>
        <taxon>Pseudomonadati</taxon>
        <taxon>Pseudomonadota</taxon>
        <taxon>Gammaproteobacteria</taxon>
        <taxon>Alteromonadales</taxon>
        <taxon>Alteromonadaceae</taxon>
        <taxon>Aliiglaciecola</taxon>
    </lineage>
</organism>
<dbReference type="SUPFAM" id="SSF55874">
    <property type="entry name" value="ATPase domain of HSP90 chaperone/DNA topoisomerase II/histidine kinase"/>
    <property type="match status" value="1"/>
</dbReference>
<sequence length="491" mass="55430">MKYSRLLGNNVFSWVTIVVIVLAVICANAYLAVKTTKELTSLQQNITNTDTVVMTLDDLHLDILAAQNSQRGFLLTREDDYLRTYRASMETLSSQLSKFKDLGTQIVGSDELIDRLLGVINKKTSDLELSVTQALAANADAPVSIREFWLGHGYSEQIEALFDQLVNKELQYRDVLISQLSKAKNESVVTFIVSAATSTFLLLGLLFLARANLASEEQFRNELELQNQNLAEKVKERTAALTVYSEELVRSNRELEDFAFVASHDLQEPLRKIRAFGDRLESNYAEQLGEKGQDYLQRMQNAAKRMSNLISDLLEFSRVTTKGKAFVEVDLNTVMSNVIGDLEIAVEESQTTFEIDKLPIISADHSQMNQLFLNLISNSIKFRRVDVPPLIKLTWHSQSLFNELINESEEWHIIQLTDNGIGFESEFADKIFVPFQRLHGRTEYQGTGIGLAVCRRIVERHGGKIEAKSELGKGAIFEIKLPVVKKQETTI</sequence>
<evidence type="ECO:0000256" key="3">
    <source>
        <dbReference type="ARBA" id="ARBA00022553"/>
    </source>
</evidence>
<keyword evidence="3" id="KW-0597">Phosphoprotein</keyword>
<keyword evidence="7" id="KW-0812">Transmembrane</keyword>
<dbReference type="SUPFAM" id="SSF47384">
    <property type="entry name" value="Homodimeric domain of signal transducing histidine kinase"/>
    <property type="match status" value="1"/>
</dbReference>
<evidence type="ECO:0000256" key="5">
    <source>
        <dbReference type="ARBA" id="ARBA00022777"/>
    </source>
</evidence>
<dbReference type="Gene3D" id="1.10.287.130">
    <property type="match status" value="1"/>
</dbReference>
<keyword evidence="5" id="KW-0418">Kinase</keyword>
<protein>
    <recommendedName>
        <fullName evidence="2">histidine kinase</fullName>
        <ecNumber evidence="2">2.7.13.3</ecNumber>
    </recommendedName>
</protein>
<proteinExistence type="predicted"/>
<evidence type="ECO:0000256" key="7">
    <source>
        <dbReference type="SAM" id="Phobius"/>
    </source>
</evidence>
<dbReference type="PROSITE" id="PS50109">
    <property type="entry name" value="HIS_KIN"/>
    <property type="match status" value="1"/>
</dbReference>
<evidence type="ECO:0000256" key="2">
    <source>
        <dbReference type="ARBA" id="ARBA00012438"/>
    </source>
</evidence>
<dbReference type="PRINTS" id="PR00344">
    <property type="entry name" value="BCTRLSENSOR"/>
</dbReference>
<dbReference type="Pfam" id="PF00512">
    <property type="entry name" value="HisKA"/>
    <property type="match status" value="1"/>
</dbReference>
<dbReference type="InterPro" id="IPR005467">
    <property type="entry name" value="His_kinase_dom"/>
</dbReference>
<dbReference type="Proteomes" id="UP001500359">
    <property type="component" value="Unassembled WGS sequence"/>
</dbReference>
<keyword evidence="6" id="KW-0175">Coiled coil</keyword>
<dbReference type="SMART" id="SM00387">
    <property type="entry name" value="HATPase_c"/>
    <property type="match status" value="1"/>
</dbReference>
<keyword evidence="7" id="KW-1133">Transmembrane helix</keyword>
<accession>A0ABN1LR20</accession>
<evidence type="ECO:0000313" key="9">
    <source>
        <dbReference type="EMBL" id="GAA0859232.1"/>
    </source>
</evidence>
<dbReference type="PANTHER" id="PTHR43304">
    <property type="entry name" value="PHYTOCHROME-LIKE PROTEIN CPH1"/>
    <property type="match status" value="1"/>
</dbReference>
<comment type="caution">
    <text evidence="9">The sequence shown here is derived from an EMBL/GenBank/DDBJ whole genome shotgun (WGS) entry which is preliminary data.</text>
</comment>
<dbReference type="RefSeq" id="WP_343861780.1">
    <property type="nucleotide sequence ID" value="NZ_BAAAFD010000011.1"/>
</dbReference>
<keyword evidence="10" id="KW-1185">Reference proteome</keyword>
<dbReference type="CDD" id="cd00082">
    <property type="entry name" value="HisKA"/>
    <property type="match status" value="1"/>
</dbReference>
<feature type="domain" description="Histidine kinase" evidence="8">
    <location>
        <begin position="261"/>
        <end position="485"/>
    </location>
</feature>
<name>A0ABN1LR20_9ALTE</name>
<evidence type="ECO:0000256" key="1">
    <source>
        <dbReference type="ARBA" id="ARBA00000085"/>
    </source>
</evidence>